<dbReference type="EMBL" id="JACJPW010000012">
    <property type="protein sequence ID" value="MBD2180749.1"/>
    <property type="molecule type" value="Genomic_DNA"/>
</dbReference>
<reference evidence="1" key="2">
    <citation type="submission" date="2020-08" db="EMBL/GenBank/DDBJ databases">
        <authorList>
            <person name="Chen M."/>
            <person name="Teng W."/>
            <person name="Zhao L."/>
            <person name="Hu C."/>
            <person name="Zhou Y."/>
            <person name="Han B."/>
            <person name="Song L."/>
            <person name="Shu W."/>
        </authorList>
    </citation>
    <scope>NUCLEOTIDE SEQUENCE</scope>
    <source>
        <strain evidence="1">FACHB-1375</strain>
    </source>
</reference>
<accession>A0A926VE18</accession>
<protein>
    <submittedName>
        <fullName evidence="1">Uncharacterized protein</fullName>
    </submittedName>
</protein>
<evidence type="ECO:0000313" key="2">
    <source>
        <dbReference type="Proteomes" id="UP000641646"/>
    </source>
</evidence>
<dbReference type="Proteomes" id="UP000641646">
    <property type="component" value="Unassembled WGS sequence"/>
</dbReference>
<keyword evidence="2" id="KW-1185">Reference proteome</keyword>
<sequence>MYTKVVYYWRLINPADYAIRTIDTVKVKGKSQLVTVHEVFDADPPEIKEGNLARLQIFKEALSLYDEGKFSDAARLFAACLGQSRGDRVAKIYLERCQQD</sequence>
<reference evidence="1" key="1">
    <citation type="journal article" date="2015" name="ISME J.">
        <title>Draft Genome Sequence of Streptomyces incarnatus NRRL8089, which Produces the Nucleoside Antibiotic Sinefungin.</title>
        <authorList>
            <person name="Oshima K."/>
            <person name="Hattori M."/>
            <person name="Shimizu H."/>
            <person name="Fukuda K."/>
            <person name="Nemoto M."/>
            <person name="Inagaki K."/>
            <person name="Tamura T."/>
        </authorList>
    </citation>
    <scope>NUCLEOTIDE SEQUENCE</scope>
    <source>
        <strain evidence="1">FACHB-1375</strain>
    </source>
</reference>
<gene>
    <name evidence="1" type="ORF">H6G03_06470</name>
</gene>
<dbReference type="AlphaFoldDB" id="A0A926VE18"/>
<comment type="caution">
    <text evidence="1">The sequence shown here is derived from an EMBL/GenBank/DDBJ whole genome shotgun (WGS) entry which is preliminary data.</text>
</comment>
<proteinExistence type="predicted"/>
<name>A0A926VE18_9CYAN</name>
<organism evidence="1 2">
    <name type="scientific">Aerosakkonema funiforme FACHB-1375</name>
    <dbReference type="NCBI Taxonomy" id="2949571"/>
    <lineage>
        <taxon>Bacteria</taxon>
        <taxon>Bacillati</taxon>
        <taxon>Cyanobacteriota</taxon>
        <taxon>Cyanophyceae</taxon>
        <taxon>Oscillatoriophycideae</taxon>
        <taxon>Aerosakkonematales</taxon>
        <taxon>Aerosakkonemataceae</taxon>
        <taxon>Aerosakkonema</taxon>
    </lineage>
</organism>
<evidence type="ECO:0000313" key="1">
    <source>
        <dbReference type="EMBL" id="MBD2180749.1"/>
    </source>
</evidence>